<feature type="compositionally biased region" description="Basic and acidic residues" evidence="1">
    <location>
        <begin position="45"/>
        <end position="60"/>
    </location>
</feature>
<dbReference type="AlphaFoldDB" id="A0A919JE87"/>
<proteinExistence type="predicted"/>
<evidence type="ECO:0000313" key="2">
    <source>
        <dbReference type="EMBL" id="GIE47957.1"/>
    </source>
</evidence>
<accession>A0A919JE87</accession>
<organism evidence="2 3">
    <name type="scientific">Actinoplanes nipponensis</name>
    <dbReference type="NCBI Taxonomy" id="135950"/>
    <lineage>
        <taxon>Bacteria</taxon>
        <taxon>Bacillati</taxon>
        <taxon>Actinomycetota</taxon>
        <taxon>Actinomycetes</taxon>
        <taxon>Micromonosporales</taxon>
        <taxon>Micromonosporaceae</taxon>
        <taxon>Actinoplanes</taxon>
    </lineage>
</organism>
<sequence length="75" mass="7533">MGAVVRRGAGVEQDAAHRRQGVRGPVPAPARGDQPGAPEGAQVLGDRRGAHAEMAGECRGPRPVGADSGVVKSNA</sequence>
<keyword evidence="3" id="KW-1185">Reference proteome</keyword>
<dbReference type="EMBL" id="BOMQ01000018">
    <property type="protein sequence ID" value="GIE47957.1"/>
    <property type="molecule type" value="Genomic_DNA"/>
</dbReference>
<comment type="caution">
    <text evidence="2">The sequence shown here is derived from an EMBL/GenBank/DDBJ whole genome shotgun (WGS) entry which is preliminary data.</text>
</comment>
<gene>
    <name evidence="2" type="ORF">Ani05nite_14910</name>
</gene>
<reference evidence="2" key="1">
    <citation type="submission" date="2021-01" db="EMBL/GenBank/DDBJ databases">
        <title>Whole genome shotgun sequence of Actinoplanes nipponensis NBRC 14063.</title>
        <authorList>
            <person name="Komaki H."/>
            <person name="Tamura T."/>
        </authorList>
    </citation>
    <scope>NUCLEOTIDE SEQUENCE</scope>
    <source>
        <strain evidence="2">NBRC 14063</strain>
    </source>
</reference>
<feature type="region of interest" description="Disordered" evidence="1">
    <location>
        <begin position="1"/>
        <end position="75"/>
    </location>
</feature>
<dbReference type="Proteomes" id="UP000647172">
    <property type="component" value="Unassembled WGS sequence"/>
</dbReference>
<evidence type="ECO:0000256" key="1">
    <source>
        <dbReference type="SAM" id="MobiDB-lite"/>
    </source>
</evidence>
<evidence type="ECO:0000313" key="3">
    <source>
        <dbReference type="Proteomes" id="UP000647172"/>
    </source>
</evidence>
<protein>
    <submittedName>
        <fullName evidence="2">Uncharacterized protein</fullName>
    </submittedName>
</protein>
<name>A0A919JE87_9ACTN</name>